<dbReference type="Gene3D" id="1.10.8.430">
    <property type="entry name" value="Helical domain of apoptotic protease-activating factors"/>
    <property type="match status" value="1"/>
</dbReference>
<dbReference type="AlphaFoldDB" id="A0A6N2NDN9"/>
<dbReference type="Gene3D" id="3.80.10.10">
    <property type="entry name" value="Ribonuclease Inhibitor"/>
    <property type="match status" value="1"/>
</dbReference>
<evidence type="ECO:0000313" key="4">
    <source>
        <dbReference type="EMBL" id="VFU62691.1"/>
    </source>
</evidence>
<evidence type="ECO:0000256" key="1">
    <source>
        <dbReference type="ARBA" id="ARBA00022614"/>
    </source>
</evidence>
<feature type="domain" description="R13L1/DRL21-like LRR repeat region" evidence="3">
    <location>
        <begin position="173"/>
        <end position="246"/>
    </location>
</feature>
<proteinExistence type="predicted"/>
<name>A0A6N2NDN9_SALVM</name>
<dbReference type="PANTHER" id="PTHR36766">
    <property type="entry name" value="PLANT BROAD-SPECTRUM MILDEW RESISTANCE PROTEIN RPW8"/>
    <property type="match status" value="1"/>
</dbReference>
<keyword evidence="1" id="KW-0433">Leucine-rich repeat</keyword>
<dbReference type="InterPro" id="IPR032675">
    <property type="entry name" value="LRR_dom_sf"/>
</dbReference>
<organism evidence="4">
    <name type="scientific">Salix viminalis</name>
    <name type="common">Common osier</name>
    <name type="synonym">Basket willow</name>
    <dbReference type="NCBI Taxonomy" id="40686"/>
    <lineage>
        <taxon>Eukaryota</taxon>
        <taxon>Viridiplantae</taxon>
        <taxon>Streptophyta</taxon>
        <taxon>Embryophyta</taxon>
        <taxon>Tracheophyta</taxon>
        <taxon>Spermatophyta</taxon>
        <taxon>Magnoliopsida</taxon>
        <taxon>eudicotyledons</taxon>
        <taxon>Gunneridae</taxon>
        <taxon>Pentapetalae</taxon>
        <taxon>rosids</taxon>
        <taxon>fabids</taxon>
        <taxon>Malpighiales</taxon>
        <taxon>Salicaceae</taxon>
        <taxon>Saliceae</taxon>
        <taxon>Salix</taxon>
    </lineage>
</organism>
<dbReference type="InterPro" id="IPR042197">
    <property type="entry name" value="Apaf_helical"/>
</dbReference>
<dbReference type="Pfam" id="PF25019">
    <property type="entry name" value="LRR_R13L1-DRL21"/>
    <property type="match status" value="1"/>
</dbReference>
<dbReference type="SUPFAM" id="SSF52047">
    <property type="entry name" value="RNI-like"/>
    <property type="match status" value="1"/>
</dbReference>
<protein>
    <recommendedName>
        <fullName evidence="3">R13L1/DRL21-like LRR repeat region domain-containing protein</fullName>
    </recommendedName>
</protein>
<dbReference type="PANTHER" id="PTHR36766:SF70">
    <property type="entry name" value="DISEASE RESISTANCE PROTEIN RGA4"/>
    <property type="match status" value="1"/>
</dbReference>
<evidence type="ECO:0000256" key="2">
    <source>
        <dbReference type="ARBA" id="ARBA00022821"/>
    </source>
</evidence>
<sequence length="450" mass="51559">MAGQRENMLSVVQVLMPVYNMEKYFSSVVRRCKGLSLTAKLLGGLLESKTNVDEWRKILNNNIWICVMIEDGVALLWMAEGSLLAYGGNKKMKIAGYRLFLANMSDEEIGDFLRRFQRLRVLSLLRGGKLPNSISNFKQLWYLNLSGSSEHRLPETLRNLQILILRGQNGSSIKELGELKCLEGKLRIWMFQKVDDAQDALGANLEGMRDLKKFDLRWSDDAYGSLDERMFHQLKSHVNVVSSMEIALPQAFHSISLESLTFERMLQWCEWIPDVAKSDRDKSFPCLQFVLSLPRPTTIKKMSLRDTSNDHPDHMVKLEKLNYGWQSLTVQSCNSDSLLEEMEQRSYFLTIQEMSIHCSSLRCFPVKHFPKLKQLDITGCSNLESLCLLDGAGEWSNLEDLSLFDCSNLKSVDCSLPSLSLTIHDCQKLFARLKDLDFDGFFLYVVKCVE</sequence>
<keyword evidence="2" id="KW-0611">Plant defense</keyword>
<dbReference type="EMBL" id="CAADRP010002163">
    <property type="protein sequence ID" value="VFU62691.1"/>
    <property type="molecule type" value="Genomic_DNA"/>
</dbReference>
<gene>
    <name evidence="4" type="ORF">SVIM_LOCUS474509</name>
</gene>
<evidence type="ECO:0000259" key="3">
    <source>
        <dbReference type="Pfam" id="PF25019"/>
    </source>
</evidence>
<dbReference type="InterPro" id="IPR056789">
    <property type="entry name" value="LRR_R13L1-DRL21"/>
</dbReference>
<accession>A0A6N2NDN9</accession>
<reference evidence="4" key="1">
    <citation type="submission" date="2019-03" db="EMBL/GenBank/DDBJ databases">
        <authorList>
            <person name="Mank J."/>
            <person name="Almeida P."/>
        </authorList>
    </citation>
    <scope>NUCLEOTIDE SEQUENCE</scope>
    <source>
        <strain evidence="4">78183</strain>
    </source>
</reference>
<dbReference type="GO" id="GO:0006952">
    <property type="term" value="P:defense response"/>
    <property type="evidence" value="ECO:0007669"/>
    <property type="project" value="UniProtKB-KW"/>
</dbReference>